<comment type="caution">
    <text evidence="1">The sequence shown here is derived from an EMBL/GenBank/DDBJ whole genome shotgun (WGS) entry which is preliminary data.</text>
</comment>
<dbReference type="Proteomes" id="UP001144978">
    <property type="component" value="Unassembled WGS sequence"/>
</dbReference>
<dbReference type="EMBL" id="JANSHE010004863">
    <property type="protein sequence ID" value="KAJ2974185.1"/>
    <property type="molecule type" value="Genomic_DNA"/>
</dbReference>
<accession>A0ACC1N517</accession>
<name>A0ACC1N517_9APHY</name>
<evidence type="ECO:0000313" key="1">
    <source>
        <dbReference type="EMBL" id="KAJ2974185.1"/>
    </source>
</evidence>
<proteinExistence type="predicted"/>
<organism evidence="1 2">
    <name type="scientific">Trametes sanguinea</name>
    <dbReference type="NCBI Taxonomy" id="158606"/>
    <lineage>
        <taxon>Eukaryota</taxon>
        <taxon>Fungi</taxon>
        <taxon>Dikarya</taxon>
        <taxon>Basidiomycota</taxon>
        <taxon>Agaricomycotina</taxon>
        <taxon>Agaricomycetes</taxon>
        <taxon>Polyporales</taxon>
        <taxon>Polyporaceae</taxon>
        <taxon>Trametes</taxon>
    </lineage>
</organism>
<reference evidence="1" key="1">
    <citation type="submission" date="2022-08" db="EMBL/GenBank/DDBJ databases">
        <title>Genome Sequence of Pycnoporus sanguineus.</title>
        <authorList>
            <person name="Buettner E."/>
        </authorList>
    </citation>
    <scope>NUCLEOTIDE SEQUENCE</scope>
    <source>
        <strain evidence="1">CG-C14</strain>
    </source>
</reference>
<evidence type="ECO:0000313" key="2">
    <source>
        <dbReference type="Proteomes" id="UP001144978"/>
    </source>
</evidence>
<gene>
    <name evidence="1" type="ORF">NUW54_g11930</name>
</gene>
<sequence length="336" mass="36868">MAPPTNREEALARLRQTIRPGLTIGKLLVEVSYFSVLLYAGLYKSNPLTQPVRSGYVAISQIPIVVALGTKNNVVGMMIGFGYERLNYLHRFAGRLLVLAVNVHAIGYFYSWCIAGTFASHFAKTDIKWAFVALIAVDILALLSTDMFRQKFYNAIFIPSHVISVIILLVAVCFHTATASRVAIARLRPLPDLGMTRVEIPSINSGWRAGQLPHFGRMAARWGGAYELADLGRVGQGDQLRDDARDGGVRRRCLGRRVGICSRRLGVEWAYHEEAPLSADLEGPETPGLGEVGLEVVVLVRDGAEALWQDVSQQRHGSQLAKRTSSRVCGGLQPST</sequence>
<keyword evidence="2" id="KW-1185">Reference proteome</keyword>
<protein>
    <submittedName>
        <fullName evidence="1">Uncharacterized protein</fullName>
    </submittedName>
</protein>